<reference evidence="2" key="1">
    <citation type="submission" date="2021-08" db="EMBL/GenBank/DDBJ databases">
        <authorList>
            <person name="Zhang H."/>
            <person name="Xu M."/>
            <person name="Yu Z."/>
            <person name="Yang L."/>
            <person name="Cai Y."/>
        </authorList>
    </citation>
    <scope>NUCLEOTIDE SEQUENCE</scope>
    <source>
        <strain evidence="2">CHL1</strain>
    </source>
</reference>
<dbReference type="KEGG" id="cmet:K6K41_11410"/>
<accession>A0A9E6RCX9</accession>
<feature type="compositionally biased region" description="Basic and acidic residues" evidence="1">
    <location>
        <begin position="121"/>
        <end position="135"/>
    </location>
</feature>
<proteinExistence type="predicted"/>
<gene>
    <name evidence="2" type="ORF">K6K41_11410</name>
</gene>
<evidence type="ECO:0000256" key="1">
    <source>
        <dbReference type="SAM" id="MobiDB-lite"/>
    </source>
</evidence>
<sequence length="148" mass="16578">MSFSTVWGDFAPAITRPAYGTVIEPSLSTRWVKVTRAPYSLENRPPWPASNSVMLSVSPTPTIWLGAGAGAAKRLEKAVTRYCERMSTARWVEIDQDIVLKRLLLGNDILRRRTRRRHRRAAGEKTGGRGDDRQAGHRAGPHQFLTNP</sequence>
<name>A0A9E6RCX9_9HYPH</name>
<organism evidence="2 3">
    <name type="scientific">Chenggangzhangella methanolivorans</name>
    <dbReference type="NCBI Taxonomy" id="1437009"/>
    <lineage>
        <taxon>Bacteria</taxon>
        <taxon>Pseudomonadati</taxon>
        <taxon>Pseudomonadota</taxon>
        <taxon>Alphaproteobacteria</taxon>
        <taxon>Hyphomicrobiales</taxon>
        <taxon>Methylopilaceae</taxon>
        <taxon>Chenggangzhangella</taxon>
    </lineage>
</organism>
<feature type="region of interest" description="Disordered" evidence="1">
    <location>
        <begin position="115"/>
        <end position="148"/>
    </location>
</feature>
<protein>
    <submittedName>
        <fullName evidence="2">Uncharacterized protein</fullName>
    </submittedName>
</protein>
<dbReference type="Proteomes" id="UP000825701">
    <property type="component" value="Chromosome"/>
</dbReference>
<dbReference type="AlphaFoldDB" id="A0A9E6RCX9"/>
<evidence type="ECO:0000313" key="3">
    <source>
        <dbReference type="Proteomes" id="UP000825701"/>
    </source>
</evidence>
<dbReference type="EMBL" id="CP081869">
    <property type="protein sequence ID" value="QZO02579.1"/>
    <property type="molecule type" value="Genomic_DNA"/>
</dbReference>
<keyword evidence="3" id="KW-1185">Reference proteome</keyword>
<evidence type="ECO:0000313" key="2">
    <source>
        <dbReference type="EMBL" id="QZO02579.1"/>
    </source>
</evidence>